<comment type="caution">
    <text evidence="9">The sequence shown here is derived from an EMBL/GenBank/DDBJ whole genome shotgun (WGS) entry which is preliminary data.</text>
</comment>
<feature type="transmembrane region" description="Helical" evidence="8">
    <location>
        <begin position="74"/>
        <end position="95"/>
    </location>
</feature>
<dbReference type="PANTHER" id="PTHR12982:SF0">
    <property type="entry name" value="PHOSPHATIDYLINOSITOL N-ACETYLGLUCOSAMINYLTRANSFERASE SUBUNIT C"/>
    <property type="match status" value="1"/>
</dbReference>
<keyword evidence="4" id="KW-0337">GPI-anchor biosynthesis</keyword>
<evidence type="ECO:0008006" key="11">
    <source>
        <dbReference type="Google" id="ProtNLM"/>
    </source>
</evidence>
<evidence type="ECO:0000256" key="2">
    <source>
        <dbReference type="ARBA" id="ARBA00004687"/>
    </source>
</evidence>
<dbReference type="Pfam" id="PF06432">
    <property type="entry name" value="GPI2"/>
    <property type="match status" value="1"/>
</dbReference>
<organism evidence="9 10">
    <name type="scientific">Prymnesium parvum</name>
    <name type="common">Toxic golden alga</name>
    <dbReference type="NCBI Taxonomy" id="97485"/>
    <lineage>
        <taxon>Eukaryota</taxon>
        <taxon>Haptista</taxon>
        <taxon>Haptophyta</taxon>
        <taxon>Prymnesiophyceae</taxon>
        <taxon>Prymnesiales</taxon>
        <taxon>Prymnesiaceae</taxon>
        <taxon>Prymnesium</taxon>
    </lineage>
</organism>
<feature type="transmembrane region" description="Helical" evidence="8">
    <location>
        <begin position="248"/>
        <end position="266"/>
    </location>
</feature>
<evidence type="ECO:0000256" key="7">
    <source>
        <dbReference type="ARBA" id="ARBA00023136"/>
    </source>
</evidence>
<dbReference type="Proteomes" id="UP001515480">
    <property type="component" value="Unassembled WGS sequence"/>
</dbReference>
<dbReference type="InterPro" id="IPR009450">
    <property type="entry name" value="Plno_GlcNAc_GPI2"/>
</dbReference>
<comment type="similarity">
    <text evidence="3">Belongs to the PIGC family.</text>
</comment>
<feature type="transmembrane region" description="Helical" evidence="8">
    <location>
        <begin position="144"/>
        <end position="162"/>
    </location>
</feature>
<name>A0AB34ISW4_PRYPA</name>
<dbReference type="EMBL" id="JBGBPQ010000019">
    <property type="protein sequence ID" value="KAL1505115.1"/>
    <property type="molecule type" value="Genomic_DNA"/>
</dbReference>
<keyword evidence="7 8" id="KW-0472">Membrane</keyword>
<sequence>MEPHWRKVLYERQPYPDNYTDKSFLASVLTNANQVQLSFPRLVMDSAVVTRQVCAVTVFCVFFLHTYYARLSAATLVVIELLLLLAGWCGQRRVLQGASWRQMLRDATFASEARQLALLVCWLLSLSPLLGTLTRTWSDDTICALTITLFLLHLTLHDYAYASHYTNRFRGTLSLNAAVFASVLLAARLPSTSLVFAVMALAVQIFVLLPAQWRLLSRSMSGMQEAISTGMLVLLTTAMLAFSNVLVIIYLSCILVISLLCPWLLVHLQHKKADISGPWDAAIRAFLLAPNER</sequence>
<comment type="subcellular location">
    <subcellularLocation>
        <location evidence="1">Membrane</location>
        <topology evidence="1">Multi-pass membrane protein</topology>
    </subcellularLocation>
</comment>
<dbReference type="PANTHER" id="PTHR12982">
    <property type="entry name" value="PHOSPHATIDYLINOSITOL GLYCAN, CLASS C"/>
    <property type="match status" value="1"/>
</dbReference>
<gene>
    <name evidence="9" type="ORF">AB1Y20_008874</name>
</gene>
<keyword evidence="5 8" id="KW-0812">Transmembrane</keyword>
<proteinExistence type="inferred from homology"/>
<keyword evidence="6 8" id="KW-1133">Transmembrane helix</keyword>
<feature type="transmembrane region" description="Helical" evidence="8">
    <location>
        <begin position="169"/>
        <end position="187"/>
    </location>
</feature>
<evidence type="ECO:0000256" key="1">
    <source>
        <dbReference type="ARBA" id="ARBA00004141"/>
    </source>
</evidence>
<accession>A0AB34ISW4</accession>
<evidence type="ECO:0000256" key="3">
    <source>
        <dbReference type="ARBA" id="ARBA00008321"/>
    </source>
</evidence>
<feature type="transmembrane region" description="Helical" evidence="8">
    <location>
        <begin position="116"/>
        <end position="138"/>
    </location>
</feature>
<feature type="transmembrane region" description="Helical" evidence="8">
    <location>
        <begin position="48"/>
        <end position="68"/>
    </location>
</feature>
<keyword evidence="10" id="KW-1185">Reference proteome</keyword>
<dbReference type="AlphaFoldDB" id="A0AB34ISW4"/>
<evidence type="ECO:0000256" key="8">
    <source>
        <dbReference type="SAM" id="Phobius"/>
    </source>
</evidence>
<feature type="transmembrane region" description="Helical" evidence="8">
    <location>
        <begin position="193"/>
        <end position="211"/>
    </location>
</feature>
<evidence type="ECO:0000313" key="9">
    <source>
        <dbReference type="EMBL" id="KAL1505115.1"/>
    </source>
</evidence>
<reference evidence="9 10" key="1">
    <citation type="journal article" date="2024" name="Science">
        <title>Giant polyketide synthase enzymes in the biosynthesis of giant marine polyether toxins.</title>
        <authorList>
            <person name="Fallon T.R."/>
            <person name="Shende V.V."/>
            <person name="Wierzbicki I.H."/>
            <person name="Pendleton A.L."/>
            <person name="Watervoot N.F."/>
            <person name="Auber R.P."/>
            <person name="Gonzalez D.J."/>
            <person name="Wisecaver J.H."/>
            <person name="Moore B.S."/>
        </authorList>
    </citation>
    <scope>NUCLEOTIDE SEQUENCE [LARGE SCALE GENOMIC DNA]</scope>
    <source>
        <strain evidence="9 10">12B1</strain>
    </source>
</reference>
<protein>
    <recommendedName>
        <fullName evidence="11">Phosphatidylinositol N-acetylglucosaminyltransferase subunit C</fullName>
    </recommendedName>
</protein>
<evidence type="ECO:0000256" key="4">
    <source>
        <dbReference type="ARBA" id="ARBA00022502"/>
    </source>
</evidence>
<dbReference type="PIRSF" id="PIRSF016104">
    <property type="entry name" value="GPI2"/>
    <property type="match status" value="1"/>
</dbReference>
<evidence type="ECO:0000256" key="6">
    <source>
        <dbReference type="ARBA" id="ARBA00022989"/>
    </source>
</evidence>
<dbReference type="GO" id="GO:0000506">
    <property type="term" value="C:glycosylphosphatidylinositol-N-acetylglucosaminyltransferase (GPI-GnT) complex"/>
    <property type="evidence" value="ECO:0007669"/>
    <property type="project" value="TreeGrafter"/>
</dbReference>
<evidence type="ECO:0000313" key="10">
    <source>
        <dbReference type="Proteomes" id="UP001515480"/>
    </source>
</evidence>
<evidence type="ECO:0000256" key="5">
    <source>
        <dbReference type="ARBA" id="ARBA00022692"/>
    </source>
</evidence>
<comment type="pathway">
    <text evidence="2">Glycolipid biosynthesis; glycosylphosphatidylinositol-anchor biosynthesis.</text>
</comment>
<dbReference type="GO" id="GO:0006506">
    <property type="term" value="P:GPI anchor biosynthetic process"/>
    <property type="evidence" value="ECO:0007669"/>
    <property type="project" value="UniProtKB-KW"/>
</dbReference>